<dbReference type="InterPro" id="IPR017930">
    <property type="entry name" value="Myb_dom"/>
</dbReference>
<dbReference type="InterPro" id="IPR009057">
    <property type="entry name" value="Homeodomain-like_sf"/>
</dbReference>
<evidence type="ECO:0000313" key="12">
    <source>
        <dbReference type="Proteomes" id="UP000236291"/>
    </source>
</evidence>
<evidence type="ECO:0000259" key="10">
    <source>
        <dbReference type="PROSITE" id="PS51294"/>
    </source>
</evidence>
<comment type="subcellular location">
    <subcellularLocation>
        <location evidence="1">Nucleus</location>
    </subcellularLocation>
</comment>
<accession>A0A2K3MSA2</accession>
<evidence type="ECO:0000256" key="3">
    <source>
        <dbReference type="ARBA" id="ARBA00022737"/>
    </source>
</evidence>
<keyword evidence="2" id="KW-0217">Developmental protein</keyword>
<dbReference type="PROSITE" id="PS51294">
    <property type="entry name" value="HTH_MYB"/>
    <property type="match status" value="2"/>
</dbReference>
<comment type="caution">
    <text evidence="11">The sequence shown here is derived from an EMBL/GenBank/DDBJ whole genome shotgun (WGS) entry which is preliminary data.</text>
</comment>
<evidence type="ECO:0000313" key="11">
    <source>
        <dbReference type="EMBL" id="PNX93647.1"/>
    </source>
</evidence>
<organism evidence="11 12">
    <name type="scientific">Trifolium pratense</name>
    <name type="common">Red clover</name>
    <dbReference type="NCBI Taxonomy" id="57577"/>
    <lineage>
        <taxon>Eukaryota</taxon>
        <taxon>Viridiplantae</taxon>
        <taxon>Streptophyta</taxon>
        <taxon>Embryophyta</taxon>
        <taxon>Tracheophyta</taxon>
        <taxon>Spermatophyta</taxon>
        <taxon>Magnoliopsida</taxon>
        <taxon>eudicotyledons</taxon>
        <taxon>Gunneridae</taxon>
        <taxon>Pentapetalae</taxon>
        <taxon>rosids</taxon>
        <taxon>fabids</taxon>
        <taxon>Fabales</taxon>
        <taxon>Fabaceae</taxon>
        <taxon>Papilionoideae</taxon>
        <taxon>50 kb inversion clade</taxon>
        <taxon>NPAAA clade</taxon>
        <taxon>Hologalegina</taxon>
        <taxon>IRL clade</taxon>
        <taxon>Trifolieae</taxon>
        <taxon>Trifolium</taxon>
    </lineage>
</organism>
<name>A0A2K3MSA2_TRIPR</name>
<dbReference type="EMBL" id="ASHM01011699">
    <property type="protein sequence ID" value="PNX93647.1"/>
    <property type="molecule type" value="Genomic_DNA"/>
</dbReference>
<feature type="domain" description="Myb-like" evidence="9">
    <location>
        <begin position="9"/>
        <end position="61"/>
    </location>
</feature>
<dbReference type="Gene3D" id="1.10.10.60">
    <property type="entry name" value="Homeodomain-like"/>
    <property type="match status" value="2"/>
</dbReference>
<evidence type="ECO:0000256" key="8">
    <source>
        <dbReference type="SAM" id="MobiDB-lite"/>
    </source>
</evidence>
<evidence type="ECO:0000256" key="1">
    <source>
        <dbReference type="ARBA" id="ARBA00004123"/>
    </source>
</evidence>
<evidence type="ECO:0000256" key="6">
    <source>
        <dbReference type="ARBA" id="ARBA00023163"/>
    </source>
</evidence>
<dbReference type="FunFam" id="1.10.10.60:FF:000001">
    <property type="entry name" value="MYB-related transcription factor"/>
    <property type="match status" value="1"/>
</dbReference>
<keyword evidence="6" id="KW-0804">Transcription</keyword>
<dbReference type="PROSITE" id="PS50090">
    <property type="entry name" value="MYB_LIKE"/>
    <property type="match status" value="2"/>
</dbReference>
<protein>
    <submittedName>
        <fullName evidence="11">Protein ODORANT1-like</fullName>
    </submittedName>
</protein>
<evidence type="ECO:0000256" key="4">
    <source>
        <dbReference type="ARBA" id="ARBA00023015"/>
    </source>
</evidence>
<feature type="domain" description="HTH myb-type" evidence="10">
    <location>
        <begin position="62"/>
        <end position="116"/>
    </location>
</feature>
<dbReference type="PANTHER" id="PTHR10641">
    <property type="entry name" value="MYB FAMILY TRANSCRIPTION FACTOR"/>
    <property type="match status" value="1"/>
</dbReference>
<feature type="region of interest" description="Disordered" evidence="8">
    <location>
        <begin position="221"/>
        <end position="263"/>
    </location>
</feature>
<sequence length="303" mass="34072">MGKAPCCEKHGVRRGAWTPEEDQALVDYINKHGHGNWRTLPNHAGLLRCGKSCRLRWINYLRPGIKRGPFTNEEETTIIQLHALLGNRWAAIASQLQGRTDNEIKNYWNTHLKKRVLQSPGEKNSCLIPDKNVQSNSPSTRHMVQWESARVEAETRLSMESTLLNSDSTTKTSPDYFLQLWHSEVGEAFRKIKGKEEASSSSLSSSKLEESCSNVSLQVKSTGTQSLKVSTPKHEDVNTTQEQKASSYRPKLEDDRAGSDSGNYEFLDTSDSALKHLLHMPDDDIGFLGQTDNFLNLLDGRCD</sequence>
<dbReference type="GO" id="GO:0005634">
    <property type="term" value="C:nucleus"/>
    <property type="evidence" value="ECO:0007669"/>
    <property type="project" value="UniProtKB-SubCell"/>
</dbReference>
<dbReference type="CDD" id="cd00167">
    <property type="entry name" value="SANT"/>
    <property type="match status" value="2"/>
</dbReference>
<feature type="domain" description="HTH myb-type" evidence="10">
    <location>
        <begin position="9"/>
        <end position="61"/>
    </location>
</feature>
<evidence type="ECO:0000259" key="9">
    <source>
        <dbReference type="PROSITE" id="PS50090"/>
    </source>
</evidence>
<dbReference type="InterPro" id="IPR001005">
    <property type="entry name" value="SANT/Myb"/>
</dbReference>
<reference evidence="11 12" key="2">
    <citation type="journal article" date="2017" name="Front. Plant Sci.">
        <title>Gene Classification and Mining of Molecular Markers Useful in Red Clover (Trifolium pratense) Breeding.</title>
        <authorList>
            <person name="Istvanek J."/>
            <person name="Dluhosova J."/>
            <person name="Dluhos P."/>
            <person name="Patkova L."/>
            <person name="Nedelnik J."/>
            <person name="Repkova J."/>
        </authorList>
    </citation>
    <scope>NUCLEOTIDE SEQUENCE [LARGE SCALE GENOMIC DNA]</scope>
    <source>
        <strain evidence="12">cv. Tatra</strain>
        <tissue evidence="11">Young leaves</tissue>
    </source>
</reference>
<dbReference type="STRING" id="57577.A0A2K3MSA2"/>
<dbReference type="SMART" id="SM00717">
    <property type="entry name" value="SANT"/>
    <property type="match status" value="2"/>
</dbReference>
<dbReference type="FunFam" id="1.10.10.60:FF:000099">
    <property type="entry name" value="MYB transcription factor"/>
    <property type="match status" value="1"/>
</dbReference>
<keyword evidence="7" id="KW-0539">Nucleus</keyword>
<dbReference type="GO" id="GO:0003677">
    <property type="term" value="F:DNA binding"/>
    <property type="evidence" value="ECO:0007669"/>
    <property type="project" value="UniProtKB-KW"/>
</dbReference>
<dbReference type="GO" id="GO:1901957">
    <property type="term" value="P:regulation of cutin biosynthetic process"/>
    <property type="evidence" value="ECO:0007669"/>
    <property type="project" value="UniProtKB-ARBA"/>
</dbReference>
<keyword evidence="4" id="KW-0805">Transcription regulation</keyword>
<evidence type="ECO:0000256" key="7">
    <source>
        <dbReference type="ARBA" id="ARBA00023242"/>
    </source>
</evidence>
<keyword evidence="5" id="KW-0238">DNA-binding</keyword>
<dbReference type="AlphaFoldDB" id="A0A2K3MSA2"/>
<dbReference type="SUPFAM" id="SSF46689">
    <property type="entry name" value="Homeodomain-like"/>
    <property type="match status" value="1"/>
</dbReference>
<dbReference type="Pfam" id="PF00249">
    <property type="entry name" value="Myb_DNA-binding"/>
    <property type="match status" value="2"/>
</dbReference>
<keyword evidence="3" id="KW-0677">Repeat</keyword>
<dbReference type="PANTHER" id="PTHR10641:SF1362">
    <property type="entry name" value="MYB TRANSCRIPTION FACTOR MIXTA-LIKE PROTEIN"/>
    <property type="match status" value="1"/>
</dbReference>
<feature type="domain" description="Myb-like" evidence="9">
    <location>
        <begin position="62"/>
        <end position="112"/>
    </location>
</feature>
<dbReference type="Proteomes" id="UP000236291">
    <property type="component" value="Unassembled WGS sequence"/>
</dbReference>
<dbReference type="InterPro" id="IPR015495">
    <property type="entry name" value="Myb_TF_plants"/>
</dbReference>
<reference evidence="11 12" key="1">
    <citation type="journal article" date="2014" name="Am. J. Bot.">
        <title>Genome assembly and annotation for red clover (Trifolium pratense; Fabaceae).</title>
        <authorList>
            <person name="Istvanek J."/>
            <person name="Jaros M."/>
            <person name="Krenek A."/>
            <person name="Repkova J."/>
        </authorList>
    </citation>
    <scope>NUCLEOTIDE SEQUENCE [LARGE SCALE GENOMIC DNA]</scope>
    <source>
        <strain evidence="12">cv. Tatra</strain>
        <tissue evidence="11">Young leaves</tissue>
    </source>
</reference>
<gene>
    <name evidence="11" type="ORF">L195_g016802</name>
</gene>
<dbReference type="GO" id="GO:0000902">
    <property type="term" value="P:cell morphogenesis"/>
    <property type="evidence" value="ECO:0007669"/>
    <property type="project" value="UniProtKB-ARBA"/>
</dbReference>
<evidence type="ECO:0000256" key="5">
    <source>
        <dbReference type="ARBA" id="ARBA00023125"/>
    </source>
</evidence>
<proteinExistence type="predicted"/>
<evidence type="ECO:0000256" key="2">
    <source>
        <dbReference type="ARBA" id="ARBA00022473"/>
    </source>
</evidence>